<dbReference type="SUPFAM" id="SSF51735">
    <property type="entry name" value="NAD(P)-binding Rossmann-fold domains"/>
    <property type="match status" value="1"/>
</dbReference>
<feature type="domain" description="RmlD-like substrate binding" evidence="7">
    <location>
        <begin position="1"/>
        <end position="297"/>
    </location>
</feature>
<dbReference type="Proteomes" id="UP001058602">
    <property type="component" value="Chromosome 1"/>
</dbReference>
<evidence type="ECO:0000256" key="2">
    <source>
        <dbReference type="ARBA" id="ARBA00010944"/>
    </source>
</evidence>
<dbReference type="InterPro" id="IPR029903">
    <property type="entry name" value="RmlD-like-bd"/>
</dbReference>
<evidence type="ECO:0000256" key="4">
    <source>
        <dbReference type="ARBA" id="ARBA00017099"/>
    </source>
</evidence>
<evidence type="ECO:0000256" key="5">
    <source>
        <dbReference type="ARBA" id="ARBA00048200"/>
    </source>
</evidence>
<keyword evidence="6 8" id="KW-0560">Oxidoreductase</keyword>
<dbReference type="Gene3D" id="3.40.50.720">
    <property type="entry name" value="NAD(P)-binding Rossmann-like Domain"/>
    <property type="match status" value="1"/>
</dbReference>
<comment type="function">
    <text evidence="6">Catalyzes the reduction of dTDP-6-deoxy-L-lyxo-4-hexulose to yield dTDP-L-rhamnose.</text>
</comment>
<name>A0ABY5LGF1_9VIBR</name>
<keyword evidence="6" id="KW-0521">NADP</keyword>
<dbReference type="InterPro" id="IPR005913">
    <property type="entry name" value="dTDP_dehydrorham_reduct"/>
</dbReference>
<dbReference type="RefSeq" id="WP_257083819.1">
    <property type="nucleotide sequence ID" value="NZ_CP102096.1"/>
</dbReference>
<dbReference type="PANTHER" id="PTHR10491">
    <property type="entry name" value="DTDP-4-DEHYDRORHAMNOSE REDUCTASE"/>
    <property type="match status" value="1"/>
</dbReference>
<dbReference type="GO" id="GO:0008831">
    <property type="term" value="F:dTDP-4-dehydrorhamnose reductase activity"/>
    <property type="evidence" value="ECO:0007669"/>
    <property type="project" value="UniProtKB-EC"/>
</dbReference>
<dbReference type="InterPro" id="IPR036291">
    <property type="entry name" value="NAD(P)-bd_dom_sf"/>
</dbReference>
<dbReference type="Pfam" id="PF04321">
    <property type="entry name" value="RmlD_sub_bind"/>
    <property type="match status" value="1"/>
</dbReference>
<comment type="similarity">
    <text evidence="2 6">Belongs to the dTDP-4-dehydrorhamnose reductase family.</text>
</comment>
<evidence type="ECO:0000256" key="1">
    <source>
        <dbReference type="ARBA" id="ARBA00004781"/>
    </source>
</evidence>
<evidence type="ECO:0000313" key="9">
    <source>
        <dbReference type="Proteomes" id="UP001058602"/>
    </source>
</evidence>
<dbReference type="NCBIfam" id="TIGR01214">
    <property type="entry name" value="rmlD"/>
    <property type="match status" value="1"/>
</dbReference>
<evidence type="ECO:0000259" key="7">
    <source>
        <dbReference type="Pfam" id="PF04321"/>
    </source>
</evidence>
<proteinExistence type="inferred from homology"/>
<comment type="pathway">
    <text evidence="1 6">Carbohydrate biosynthesis; dTDP-L-rhamnose biosynthesis.</text>
</comment>
<comment type="cofactor">
    <cofactor evidence="6">
        <name>Mg(2+)</name>
        <dbReference type="ChEBI" id="CHEBI:18420"/>
    </cofactor>
    <text evidence="6">Binds 1 Mg(2+) ion per monomer.</text>
</comment>
<dbReference type="EC" id="1.1.1.133" evidence="3 6"/>
<keyword evidence="9" id="KW-1185">Reference proteome</keyword>
<accession>A0ABY5LGF1</accession>
<dbReference type="Gene3D" id="3.90.25.10">
    <property type="entry name" value="UDP-galactose 4-epimerase, domain 1"/>
    <property type="match status" value="1"/>
</dbReference>
<evidence type="ECO:0000256" key="6">
    <source>
        <dbReference type="RuleBase" id="RU364082"/>
    </source>
</evidence>
<dbReference type="PANTHER" id="PTHR10491:SF4">
    <property type="entry name" value="METHIONINE ADENOSYLTRANSFERASE 2 SUBUNIT BETA"/>
    <property type="match status" value="1"/>
</dbReference>
<dbReference type="EMBL" id="CP102096">
    <property type="protein sequence ID" value="UUM30030.1"/>
    <property type="molecule type" value="Genomic_DNA"/>
</dbReference>
<gene>
    <name evidence="8" type="primary">rfbD</name>
    <name evidence="8" type="ORF">NP165_09965</name>
</gene>
<reference evidence="8" key="1">
    <citation type="submission" date="2022-07" db="EMBL/GenBank/DDBJ databases">
        <title>Complete genome of Vibrio japonicus strain JCM 31412T and phylogenomic assessment of the Nereis clade of the genus Vibrio.</title>
        <authorList>
            <person name="Shlafstein M.D."/>
            <person name="Emsley S.A."/>
            <person name="Ushijima B."/>
            <person name="Videau P."/>
            <person name="Saw J.H."/>
        </authorList>
    </citation>
    <scope>NUCLEOTIDE SEQUENCE</scope>
    <source>
        <strain evidence="8">JCM 31412</strain>
    </source>
</reference>
<comment type="catalytic activity">
    <reaction evidence="5 6">
        <text>dTDP-beta-L-rhamnose + NADP(+) = dTDP-4-dehydro-beta-L-rhamnose + NADPH + H(+)</text>
        <dbReference type="Rhea" id="RHEA:21796"/>
        <dbReference type="ChEBI" id="CHEBI:15378"/>
        <dbReference type="ChEBI" id="CHEBI:57510"/>
        <dbReference type="ChEBI" id="CHEBI:57783"/>
        <dbReference type="ChEBI" id="CHEBI:58349"/>
        <dbReference type="ChEBI" id="CHEBI:62830"/>
        <dbReference type="EC" id="1.1.1.133"/>
    </reaction>
</comment>
<organism evidence="8 9">
    <name type="scientific">Vibrio japonicus</name>
    <dbReference type="NCBI Taxonomy" id="1824638"/>
    <lineage>
        <taxon>Bacteria</taxon>
        <taxon>Pseudomonadati</taxon>
        <taxon>Pseudomonadota</taxon>
        <taxon>Gammaproteobacteria</taxon>
        <taxon>Vibrionales</taxon>
        <taxon>Vibrionaceae</taxon>
        <taxon>Vibrio</taxon>
    </lineage>
</organism>
<protein>
    <recommendedName>
        <fullName evidence="4 6">dTDP-4-dehydrorhamnose reductase</fullName>
        <ecNumber evidence="3 6">1.1.1.133</ecNumber>
    </recommendedName>
</protein>
<dbReference type="CDD" id="cd05254">
    <property type="entry name" value="dTDP_HR_like_SDR_e"/>
    <property type="match status" value="1"/>
</dbReference>
<evidence type="ECO:0000313" key="8">
    <source>
        <dbReference type="EMBL" id="UUM30030.1"/>
    </source>
</evidence>
<evidence type="ECO:0000256" key="3">
    <source>
        <dbReference type="ARBA" id="ARBA00012929"/>
    </source>
</evidence>
<sequence>MKVLITGQGGQLAWELEQSAPCDVEFIALSSQSLDITQKTRVFDAVNTHQPDIVINAAAYTAVDKAETEPEIAYAVNEQGSEHLALACKELQIPLIHISTDFVFDGEKTTPYQIDDMPNPLNVYGDSKLKGDIKVGNVLGSDATIIRTAWVYSAHGNNFVKTMLRLMQEKDKLGIVYDQVGSPTWAKGLAEVIWQLAKQKCSQKQLKDQNNTSPQILHWTDAGVASWYDFAVAIQELALEKGLLSQSIPIRPIPASAYPTPAKRPSFSVIDKFAAEQASGIEATHWRKQLSQMMDRLV</sequence>